<evidence type="ECO:0000313" key="2">
    <source>
        <dbReference type="Proteomes" id="UP000286287"/>
    </source>
</evidence>
<organism evidence="1 2">
    <name type="scientific">Deinococcus cavernae</name>
    <dbReference type="NCBI Taxonomy" id="2320857"/>
    <lineage>
        <taxon>Bacteria</taxon>
        <taxon>Thermotogati</taxon>
        <taxon>Deinococcota</taxon>
        <taxon>Deinococci</taxon>
        <taxon>Deinococcales</taxon>
        <taxon>Deinococcaceae</taxon>
        <taxon>Deinococcus</taxon>
    </lineage>
</organism>
<name>A0A418V085_9DEIO</name>
<keyword evidence="2" id="KW-1185">Reference proteome</keyword>
<accession>A0A418V085</accession>
<dbReference type="AlphaFoldDB" id="A0A418V085"/>
<comment type="caution">
    <text evidence="1">The sequence shown here is derived from an EMBL/GenBank/DDBJ whole genome shotgun (WGS) entry which is preliminary data.</text>
</comment>
<gene>
    <name evidence="1" type="ORF">D3875_22740</name>
</gene>
<dbReference type="RefSeq" id="WP_119766991.1">
    <property type="nucleotide sequence ID" value="NZ_QYUJ01000030.1"/>
</dbReference>
<reference evidence="1 2" key="1">
    <citation type="submission" date="2018-09" db="EMBL/GenBank/DDBJ databases">
        <authorList>
            <person name="Zhu H."/>
        </authorList>
    </citation>
    <scope>NUCLEOTIDE SEQUENCE [LARGE SCALE GENOMIC DNA]</scope>
    <source>
        <strain evidence="1 2">K2S05-167</strain>
    </source>
</reference>
<proteinExistence type="predicted"/>
<dbReference type="EMBL" id="QYUJ01000030">
    <property type="protein sequence ID" value="RJF69137.1"/>
    <property type="molecule type" value="Genomic_DNA"/>
</dbReference>
<protein>
    <submittedName>
        <fullName evidence="1">Uncharacterized protein</fullName>
    </submittedName>
</protein>
<sequence length="102" mass="10823">MFIAGNTVNNAPFASYVIGRAGKTMTHVRLWNNRSVNTGTATAQTAQATLRVPLSVQGVLKNCRVTGLEVIEDTATAQATKLIYSGLETGSWSAPRELDGQG</sequence>
<evidence type="ECO:0000313" key="1">
    <source>
        <dbReference type="EMBL" id="RJF69137.1"/>
    </source>
</evidence>
<dbReference type="Proteomes" id="UP000286287">
    <property type="component" value="Unassembled WGS sequence"/>
</dbReference>